<dbReference type="Gene3D" id="1.10.510.10">
    <property type="entry name" value="Transferase(Phosphotransferase) domain 1"/>
    <property type="match status" value="1"/>
</dbReference>
<dbReference type="PANTHER" id="PTHR48053">
    <property type="entry name" value="LEUCINE RICH REPEAT FAMILY PROTEIN, EXPRESSED"/>
    <property type="match status" value="1"/>
</dbReference>
<feature type="region of interest" description="Disordered" evidence="17">
    <location>
        <begin position="989"/>
        <end position="1014"/>
    </location>
</feature>
<keyword evidence="14" id="KW-0675">Receptor</keyword>
<evidence type="ECO:0000256" key="7">
    <source>
        <dbReference type="ARBA" id="ARBA00022729"/>
    </source>
</evidence>
<evidence type="ECO:0000256" key="6">
    <source>
        <dbReference type="ARBA" id="ARBA00022692"/>
    </source>
</evidence>
<accession>A0A4S8IE69</accession>
<comment type="caution">
    <text evidence="21">The sequence shown here is derived from an EMBL/GenBank/DDBJ whole genome shotgun (WGS) entry which is preliminary data.</text>
</comment>
<dbReference type="STRING" id="52838.A0A4S8IE69"/>
<keyword evidence="15" id="KW-0325">Glycoprotein</keyword>
<dbReference type="FunFam" id="1.10.510.10:FF:000365">
    <property type="entry name" value="Leucine-rich repeat receptor-like serine/threonine-protein kinase At1g17230"/>
    <property type="match status" value="1"/>
</dbReference>
<evidence type="ECO:0000256" key="14">
    <source>
        <dbReference type="ARBA" id="ARBA00023170"/>
    </source>
</evidence>
<dbReference type="InterPro" id="IPR008271">
    <property type="entry name" value="Ser/Thr_kinase_AS"/>
</dbReference>
<keyword evidence="11 16" id="KW-0067">ATP-binding</keyword>
<dbReference type="SMART" id="SM00369">
    <property type="entry name" value="LRR_TYP"/>
    <property type="match status" value="6"/>
</dbReference>
<evidence type="ECO:0000256" key="12">
    <source>
        <dbReference type="ARBA" id="ARBA00022989"/>
    </source>
</evidence>
<dbReference type="InterPro" id="IPR017441">
    <property type="entry name" value="Protein_kinase_ATP_BS"/>
</dbReference>
<dbReference type="CDD" id="cd14066">
    <property type="entry name" value="STKc_IRAK"/>
    <property type="match status" value="1"/>
</dbReference>
<dbReference type="InterPro" id="IPR001611">
    <property type="entry name" value="Leu-rich_rpt"/>
</dbReference>
<evidence type="ECO:0000256" key="2">
    <source>
        <dbReference type="ARBA" id="ARBA00004479"/>
    </source>
</evidence>
<dbReference type="GO" id="GO:0004674">
    <property type="term" value="F:protein serine/threonine kinase activity"/>
    <property type="evidence" value="ECO:0007669"/>
    <property type="project" value="UniProtKB-EC"/>
</dbReference>
<evidence type="ECO:0000256" key="9">
    <source>
        <dbReference type="ARBA" id="ARBA00022741"/>
    </source>
</evidence>
<comment type="subcellular location">
    <subcellularLocation>
        <location evidence="1">Cell membrane</location>
        <topology evidence="1">Single-pass membrane protein</topology>
    </subcellularLocation>
    <subcellularLocation>
        <location evidence="2">Membrane</location>
        <topology evidence="2">Single-pass type I membrane protein</topology>
    </subcellularLocation>
</comment>
<evidence type="ECO:0000256" key="18">
    <source>
        <dbReference type="SAM" id="Phobius"/>
    </source>
</evidence>
<feature type="domain" description="Protein kinase" evidence="20">
    <location>
        <begin position="694"/>
        <end position="968"/>
    </location>
</feature>
<evidence type="ECO:0000313" key="21">
    <source>
        <dbReference type="EMBL" id="THU46477.1"/>
    </source>
</evidence>
<keyword evidence="4" id="KW-0433">Leucine-rich repeat</keyword>
<feature type="transmembrane region" description="Helical" evidence="18">
    <location>
        <begin position="639"/>
        <end position="660"/>
    </location>
</feature>
<dbReference type="PROSITE" id="PS00108">
    <property type="entry name" value="PROTEIN_KINASE_ST"/>
    <property type="match status" value="1"/>
</dbReference>
<dbReference type="InterPro" id="IPR011009">
    <property type="entry name" value="Kinase-like_dom_sf"/>
</dbReference>
<keyword evidence="8" id="KW-0677">Repeat</keyword>
<name>A0A4S8IE69_MUSBA</name>
<gene>
    <name evidence="21" type="ORF">C4D60_Mb09t05360</name>
</gene>
<keyword evidence="6 18" id="KW-0812">Transmembrane</keyword>
<feature type="binding site" evidence="16">
    <location>
        <position position="725"/>
    </location>
    <ligand>
        <name>ATP</name>
        <dbReference type="ChEBI" id="CHEBI:30616"/>
    </ligand>
</feature>
<dbReference type="Gene3D" id="3.80.10.10">
    <property type="entry name" value="Ribonuclease Inhibitor"/>
    <property type="match status" value="3"/>
</dbReference>
<organism evidence="21 22">
    <name type="scientific">Musa balbisiana</name>
    <name type="common">Banana</name>
    <dbReference type="NCBI Taxonomy" id="52838"/>
    <lineage>
        <taxon>Eukaryota</taxon>
        <taxon>Viridiplantae</taxon>
        <taxon>Streptophyta</taxon>
        <taxon>Embryophyta</taxon>
        <taxon>Tracheophyta</taxon>
        <taxon>Spermatophyta</taxon>
        <taxon>Magnoliopsida</taxon>
        <taxon>Liliopsida</taxon>
        <taxon>Zingiberales</taxon>
        <taxon>Musaceae</taxon>
        <taxon>Musa</taxon>
    </lineage>
</organism>
<dbReference type="FunFam" id="3.80.10.10:FF:000221">
    <property type="entry name" value="Leucine-rich repeat receptor-like protein kinase PXL1"/>
    <property type="match status" value="1"/>
</dbReference>
<proteinExistence type="inferred from homology"/>
<dbReference type="PROSITE" id="PS00107">
    <property type="entry name" value="PROTEIN_KINASE_ATP"/>
    <property type="match status" value="1"/>
</dbReference>
<evidence type="ECO:0000313" key="22">
    <source>
        <dbReference type="Proteomes" id="UP000317650"/>
    </source>
</evidence>
<dbReference type="SUPFAM" id="SSF52047">
    <property type="entry name" value="RNI-like"/>
    <property type="match status" value="1"/>
</dbReference>
<evidence type="ECO:0000256" key="13">
    <source>
        <dbReference type="ARBA" id="ARBA00023136"/>
    </source>
</evidence>
<evidence type="ECO:0000256" key="1">
    <source>
        <dbReference type="ARBA" id="ARBA00004162"/>
    </source>
</evidence>
<dbReference type="FunFam" id="3.80.10.10:FF:000077">
    <property type="entry name" value="LRR receptor-like serine/threonine-protein kinase ERL1"/>
    <property type="match status" value="1"/>
</dbReference>
<dbReference type="SMART" id="SM00220">
    <property type="entry name" value="S_TKc"/>
    <property type="match status" value="1"/>
</dbReference>
<feature type="chain" id="PRO_5020752142" description="Protein kinase domain-containing protein" evidence="19">
    <location>
        <begin position="23"/>
        <end position="1014"/>
    </location>
</feature>
<dbReference type="Pfam" id="PF13855">
    <property type="entry name" value="LRR_8"/>
    <property type="match status" value="2"/>
</dbReference>
<keyword evidence="13 18" id="KW-0472">Membrane</keyword>
<dbReference type="Pfam" id="PF08263">
    <property type="entry name" value="LRRNT_2"/>
    <property type="match status" value="1"/>
</dbReference>
<dbReference type="InterPro" id="IPR032675">
    <property type="entry name" value="LRR_dom_sf"/>
</dbReference>
<protein>
    <recommendedName>
        <fullName evidence="20">Protein kinase domain-containing protein</fullName>
    </recommendedName>
</protein>
<dbReference type="PROSITE" id="PS50011">
    <property type="entry name" value="PROTEIN_KINASE_DOM"/>
    <property type="match status" value="1"/>
</dbReference>
<evidence type="ECO:0000256" key="8">
    <source>
        <dbReference type="ARBA" id="ARBA00022737"/>
    </source>
</evidence>
<evidence type="ECO:0000259" key="20">
    <source>
        <dbReference type="PROSITE" id="PS50011"/>
    </source>
</evidence>
<dbReference type="GO" id="GO:0005524">
    <property type="term" value="F:ATP binding"/>
    <property type="evidence" value="ECO:0007669"/>
    <property type="project" value="UniProtKB-UniRule"/>
</dbReference>
<evidence type="ECO:0000256" key="3">
    <source>
        <dbReference type="ARBA" id="ARBA00008684"/>
    </source>
</evidence>
<evidence type="ECO:0000256" key="17">
    <source>
        <dbReference type="SAM" id="MobiDB-lite"/>
    </source>
</evidence>
<dbReference type="Pfam" id="PF00069">
    <property type="entry name" value="Pkinase"/>
    <property type="match status" value="1"/>
</dbReference>
<evidence type="ECO:0000256" key="4">
    <source>
        <dbReference type="ARBA" id="ARBA00022614"/>
    </source>
</evidence>
<keyword evidence="9 16" id="KW-0547">Nucleotide-binding</keyword>
<keyword evidence="22" id="KW-1185">Reference proteome</keyword>
<dbReference type="PANTHER" id="PTHR48053:SF109">
    <property type="entry name" value="PROTEIN KINASE DOMAIN-CONTAINING PROTEIN"/>
    <property type="match status" value="1"/>
</dbReference>
<dbReference type="EMBL" id="PYDT01000010">
    <property type="protein sequence ID" value="THU46477.1"/>
    <property type="molecule type" value="Genomic_DNA"/>
</dbReference>
<dbReference type="InterPro" id="IPR000719">
    <property type="entry name" value="Prot_kinase_dom"/>
</dbReference>
<evidence type="ECO:0000256" key="16">
    <source>
        <dbReference type="PROSITE-ProRule" id="PRU10141"/>
    </source>
</evidence>
<keyword evidence="10" id="KW-0418">Kinase</keyword>
<dbReference type="InterPro" id="IPR003591">
    <property type="entry name" value="Leu-rich_rpt_typical-subtyp"/>
</dbReference>
<dbReference type="GO" id="GO:0005886">
    <property type="term" value="C:plasma membrane"/>
    <property type="evidence" value="ECO:0007669"/>
    <property type="project" value="UniProtKB-SubCell"/>
</dbReference>
<keyword evidence="12 18" id="KW-1133">Transmembrane helix</keyword>
<dbReference type="InterPro" id="IPR051716">
    <property type="entry name" value="Plant_RL_S/T_kinase"/>
</dbReference>
<evidence type="ECO:0000256" key="11">
    <source>
        <dbReference type="ARBA" id="ARBA00022840"/>
    </source>
</evidence>
<evidence type="ECO:0000256" key="5">
    <source>
        <dbReference type="ARBA" id="ARBA00022679"/>
    </source>
</evidence>
<evidence type="ECO:0000256" key="19">
    <source>
        <dbReference type="SAM" id="SignalP"/>
    </source>
</evidence>
<dbReference type="Pfam" id="PF00560">
    <property type="entry name" value="LRR_1"/>
    <property type="match status" value="6"/>
</dbReference>
<comment type="similarity">
    <text evidence="3">Belongs to the protein kinase superfamily. Ser/Thr protein kinase family.</text>
</comment>
<dbReference type="InterPro" id="IPR013210">
    <property type="entry name" value="LRR_N_plant-typ"/>
</dbReference>
<dbReference type="Proteomes" id="UP000317650">
    <property type="component" value="Chromosome 9"/>
</dbReference>
<dbReference type="FunFam" id="3.80.10.10:FF:000041">
    <property type="entry name" value="LRR receptor-like serine/threonine-protein kinase ERECTA"/>
    <property type="match status" value="1"/>
</dbReference>
<dbReference type="AlphaFoldDB" id="A0A4S8IE69"/>
<keyword evidence="5" id="KW-0808">Transferase</keyword>
<reference evidence="21 22" key="1">
    <citation type="journal article" date="2019" name="Nat. Plants">
        <title>Genome sequencing of Musa balbisiana reveals subgenome evolution and function divergence in polyploid bananas.</title>
        <authorList>
            <person name="Yao X."/>
        </authorList>
    </citation>
    <scope>NUCLEOTIDE SEQUENCE [LARGE SCALE GENOMIC DNA]</scope>
    <source>
        <strain evidence="22">cv. DH-PKW</strain>
        <tissue evidence="21">Leaves</tissue>
    </source>
</reference>
<keyword evidence="7 19" id="KW-0732">Signal</keyword>
<dbReference type="SUPFAM" id="SSF56112">
    <property type="entry name" value="Protein kinase-like (PK-like)"/>
    <property type="match status" value="1"/>
</dbReference>
<dbReference type="SUPFAM" id="SSF52058">
    <property type="entry name" value="L domain-like"/>
    <property type="match status" value="1"/>
</dbReference>
<sequence>MAARTTREVSFFLLSFLSLCFALRAASQTLSDDEKRILLQIKREWRDQPVLASWNDTTTSSYCAWTGVGCAADGSVVSITLSGQATPKISQPIPHSLCSLRNLTYLDLSDNNIPGSFPTSLYNCSSLRYLDLSQNRFVGVIPDDVDRLPPLLTHLDLSSNNFSGDVPPAISRFPAMQELVLNSNLFNGSFPAEIGNLSRLQTLVLAYNPFAPNRIPPEFSNLTQLVFLWMTSANLVGEIPPSFSKLEALVQLDLAENSLTGTIPAGIWALPNLVYLYLYKNNLSGPITIDGTIGALGLKRIDVSMNQINGSIPEDFGKLQNLSVLFMYYNRLSGEIPPSVGLLPLLFDLRLFNNGLTGVLPPELGKHCPLWNIEVDDNNIFGELPDGLCDGGALTSIVVFNNNMSGKIPPSLGSCSTLDNIQVQSNRFSGEVPDGIWSAVNLTTVIMRDNAFSGGLPDKLPWNLTRLDIKNNRFSGQVPSSAGNLVVFLASNNMFSGNLPWTLTGLSRLQSLSLGGNMITGTIPSDLSVLKSLVDLNLSHNQLTGHIPVAIGSLPVLTSLDLSANELSGSIPTAMANLKLNFLNLSSNQLSGEIPAALQSLANEQSFLSNPSLCAANSQLNVPACRRGGSGGLSRGLRILFFVLGGLVFLMALAFSVFVYRDSKKRSNGSDPAVWNVTSFQSVDFTESNITRGIKEENLIGSGGSGYVYKVDLGNRAGETVAVKKIWSSRKLDSKLEKQFQSEVKFLGSIRHKNIIKLRCCISSPDAKLLVYEYMGNGSLDRWLHGKRAAALHWSTRLEIAVGSARGLCYLHHDCSPPIIHRDVKSSNILLDMEFNAKIADFGLARMLVKPGQPDTVSVIAGSFGYMAPECGYSRRLNEKVDVYSFGVVLLELTTGRQANNEGEQCNLAEWAWKQIQEGANLSDAVDPAIKDSPQIDDITTVFKLGLCCTESLPSRRPSMKDVLQVLMRCNRPRGDDCKPCAERDVAPLLSSKTGSRRKGSPNDGDENSLKCNV</sequence>
<dbReference type="Gene3D" id="3.30.200.20">
    <property type="entry name" value="Phosphorylase Kinase, domain 1"/>
    <property type="match status" value="1"/>
</dbReference>
<feature type="signal peptide" evidence="19">
    <location>
        <begin position="1"/>
        <end position="22"/>
    </location>
</feature>
<dbReference type="FunFam" id="3.80.10.10:FF:000642">
    <property type="entry name" value="Leucine-rich receptor-like protein kinase family protein"/>
    <property type="match status" value="1"/>
</dbReference>
<evidence type="ECO:0000256" key="15">
    <source>
        <dbReference type="ARBA" id="ARBA00023180"/>
    </source>
</evidence>
<evidence type="ECO:0000256" key="10">
    <source>
        <dbReference type="ARBA" id="ARBA00022777"/>
    </source>
</evidence>